<dbReference type="PANTHER" id="PTHR47683">
    <property type="entry name" value="PSEUDOURIDINE SYNTHASE FAMILY PROTEIN-RELATED"/>
    <property type="match status" value="1"/>
</dbReference>
<dbReference type="PROSITE" id="PS01149">
    <property type="entry name" value="PSI_RSU"/>
    <property type="match status" value="1"/>
</dbReference>
<dbReference type="InterPro" id="IPR006145">
    <property type="entry name" value="PsdUridine_synth_RsuA/RluA"/>
</dbReference>
<dbReference type="PROSITE" id="PS50889">
    <property type="entry name" value="S4"/>
    <property type="match status" value="1"/>
</dbReference>
<accession>A0A916JPV5</accession>
<dbReference type="InterPro" id="IPR042092">
    <property type="entry name" value="PsdUridine_s_RsuA/RluB/E/F_cat"/>
</dbReference>
<dbReference type="RefSeq" id="WP_258543415.1">
    <property type="nucleotide sequence ID" value="NZ_OU015584.1"/>
</dbReference>
<dbReference type="NCBIfam" id="TIGR00093">
    <property type="entry name" value="pseudouridine synthase"/>
    <property type="match status" value="1"/>
</dbReference>
<evidence type="ECO:0000256" key="3">
    <source>
        <dbReference type="PROSITE-ProRule" id="PRU00182"/>
    </source>
</evidence>
<keyword evidence="3" id="KW-0694">RNA-binding</keyword>
<dbReference type="FunFam" id="3.10.290.10:FF:000003">
    <property type="entry name" value="Pseudouridine synthase"/>
    <property type="match status" value="1"/>
</dbReference>
<dbReference type="InterPro" id="IPR020103">
    <property type="entry name" value="PsdUridine_synth_cat_dom_sf"/>
</dbReference>
<evidence type="ECO:0000259" key="6">
    <source>
        <dbReference type="SMART" id="SM00363"/>
    </source>
</evidence>
<dbReference type="Pfam" id="PF00849">
    <property type="entry name" value="PseudoU_synth_2"/>
    <property type="match status" value="1"/>
</dbReference>
<dbReference type="KEGG" id="ptan:CRYO30217_03227"/>
<dbReference type="CDD" id="cd02870">
    <property type="entry name" value="PseudoU_synth_RsuA_like"/>
    <property type="match status" value="1"/>
</dbReference>
<feature type="domain" description="RNA-binding S4" evidence="6">
    <location>
        <begin position="37"/>
        <end position="98"/>
    </location>
</feature>
<evidence type="ECO:0000256" key="2">
    <source>
        <dbReference type="ARBA" id="ARBA00023235"/>
    </source>
</evidence>
<dbReference type="Proteomes" id="UP000683507">
    <property type="component" value="Chromosome"/>
</dbReference>
<dbReference type="SUPFAM" id="SSF55120">
    <property type="entry name" value="Pseudouridine synthase"/>
    <property type="match status" value="1"/>
</dbReference>
<dbReference type="GO" id="GO:0120159">
    <property type="term" value="F:rRNA pseudouridine synthase activity"/>
    <property type="evidence" value="ECO:0007669"/>
    <property type="project" value="UniProtKB-ARBA"/>
</dbReference>
<dbReference type="Gene3D" id="3.30.70.1560">
    <property type="entry name" value="Alpha-L RNA-binding motif"/>
    <property type="match status" value="1"/>
</dbReference>
<dbReference type="CDD" id="cd00165">
    <property type="entry name" value="S4"/>
    <property type="match status" value="1"/>
</dbReference>
<evidence type="ECO:0000256" key="5">
    <source>
        <dbReference type="SAM" id="MobiDB-lite"/>
    </source>
</evidence>
<dbReference type="GO" id="GO:0003723">
    <property type="term" value="F:RNA binding"/>
    <property type="evidence" value="ECO:0007669"/>
    <property type="project" value="UniProtKB-KW"/>
</dbReference>
<reference evidence="7" key="1">
    <citation type="submission" date="2021-04" db="EMBL/GenBank/DDBJ databases">
        <authorList>
            <person name="Rodrigo-Torres L."/>
            <person name="Arahal R. D."/>
            <person name="Lucena T."/>
        </authorList>
    </citation>
    <scope>NUCLEOTIDE SEQUENCE</scope>
    <source>
        <strain evidence="7">AS29M-1</strain>
    </source>
</reference>
<keyword evidence="8" id="KW-1185">Reference proteome</keyword>
<name>A0A916JPV5_9FLAO</name>
<dbReference type="Gene3D" id="3.10.290.10">
    <property type="entry name" value="RNA-binding S4 domain"/>
    <property type="match status" value="1"/>
</dbReference>
<dbReference type="SMART" id="SM00363">
    <property type="entry name" value="S4"/>
    <property type="match status" value="1"/>
</dbReference>
<dbReference type="InterPro" id="IPR020094">
    <property type="entry name" value="TruA/RsuA/RluB/E/F_N"/>
</dbReference>
<feature type="compositionally biased region" description="Basic residues" evidence="5">
    <location>
        <begin position="17"/>
        <end position="27"/>
    </location>
</feature>
<evidence type="ECO:0000256" key="4">
    <source>
        <dbReference type="RuleBase" id="RU003887"/>
    </source>
</evidence>
<organism evidence="7 8">
    <name type="scientific">Parvicella tangerina</name>
    <dbReference type="NCBI Taxonomy" id="2829795"/>
    <lineage>
        <taxon>Bacteria</taxon>
        <taxon>Pseudomonadati</taxon>
        <taxon>Bacteroidota</taxon>
        <taxon>Flavobacteriia</taxon>
        <taxon>Flavobacteriales</taxon>
        <taxon>Parvicellaceae</taxon>
        <taxon>Parvicella</taxon>
    </lineage>
</organism>
<gene>
    <name evidence="7" type="primary">rluB</name>
    <name evidence="7" type="ORF">CRYO30217_03227</name>
</gene>
<dbReference type="InterPro" id="IPR018496">
    <property type="entry name" value="PsdUridine_synth_RsuA/RluB_CS"/>
</dbReference>
<dbReference type="InterPro" id="IPR000748">
    <property type="entry name" value="PsdUridine_synth_RsuA/RluB/E/F"/>
</dbReference>
<protein>
    <recommendedName>
        <fullName evidence="4">Pseudouridine synthase</fullName>
        <ecNumber evidence="4">5.4.99.-</ecNumber>
    </recommendedName>
</protein>
<keyword evidence="2 4" id="KW-0413">Isomerase</keyword>
<comment type="similarity">
    <text evidence="1 4">Belongs to the pseudouridine synthase RsuA family.</text>
</comment>
<sequence length="271" mass="31385">MKHPKRRKIGRNEQKPLRKGNKFHQQGKKQNAERADIRLNKFIADAGVCSRREADKLIAAGEITVNGKVETNMGTRVTREDLVKYKGEALKREKFVYILINKPKDYITTMNDDRDRKTVLDLIDGACKERVYPVGRLDRNTTGLLLMTNDGELTKRLTHPSHNVTKIYVAELDKQVAPEHLEELMKGFELEDGFSKFDSAEYDPKTRSKNTILVKIHSGKNRIVRRSFEHLGYDVKKLDRIQFATLKKGALTRGKWRFLNRKEVGYLKMTK</sequence>
<dbReference type="EMBL" id="OU015584">
    <property type="protein sequence ID" value="CAG5086662.1"/>
    <property type="molecule type" value="Genomic_DNA"/>
</dbReference>
<dbReference type="AlphaFoldDB" id="A0A916JPV5"/>
<dbReference type="InterPro" id="IPR036986">
    <property type="entry name" value="S4_RNA-bd_sf"/>
</dbReference>
<dbReference type="EC" id="5.4.99.-" evidence="4"/>
<proteinExistence type="inferred from homology"/>
<dbReference type="Pfam" id="PF01479">
    <property type="entry name" value="S4"/>
    <property type="match status" value="1"/>
</dbReference>
<evidence type="ECO:0000313" key="8">
    <source>
        <dbReference type="Proteomes" id="UP000683507"/>
    </source>
</evidence>
<dbReference type="SUPFAM" id="SSF55174">
    <property type="entry name" value="Alpha-L RNA-binding motif"/>
    <property type="match status" value="1"/>
</dbReference>
<dbReference type="Gene3D" id="3.30.70.580">
    <property type="entry name" value="Pseudouridine synthase I, catalytic domain, N-terminal subdomain"/>
    <property type="match status" value="1"/>
</dbReference>
<dbReference type="InterPro" id="IPR050343">
    <property type="entry name" value="RsuA_PseudoU_synthase"/>
</dbReference>
<dbReference type="PANTHER" id="PTHR47683:SF2">
    <property type="entry name" value="RNA-BINDING S4 DOMAIN-CONTAINING PROTEIN"/>
    <property type="match status" value="1"/>
</dbReference>
<dbReference type="GO" id="GO:0000455">
    <property type="term" value="P:enzyme-directed rRNA pseudouridine synthesis"/>
    <property type="evidence" value="ECO:0007669"/>
    <property type="project" value="UniProtKB-ARBA"/>
</dbReference>
<evidence type="ECO:0000256" key="1">
    <source>
        <dbReference type="ARBA" id="ARBA00008348"/>
    </source>
</evidence>
<evidence type="ECO:0000313" key="7">
    <source>
        <dbReference type="EMBL" id="CAG5086662.1"/>
    </source>
</evidence>
<dbReference type="InterPro" id="IPR002942">
    <property type="entry name" value="S4_RNA-bd"/>
</dbReference>
<feature type="region of interest" description="Disordered" evidence="5">
    <location>
        <begin position="1"/>
        <end position="32"/>
    </location>
</feature>